<keyword evidence="4" id="KW-0521">NADP</keyword>
<keyword evidence="8 13" id="KW-0472">Membrane</keyword>
<dbReference type="InParanoid" id="A0A7R8YZ17"/>
<comment type="function">
    <text evidence="9">Catalyzes the reduction of all-trans-retinal to all-trans-retinol in the presence of NADPH.</text>
</comment>
<keyword evidence="5 13" id="KW-1133">Transmembrane helix</keyword>
<dbReference type="AlphaFoldDB" id="A0A7R8YZ17"/>
<dbReference type="EMBL" id="LR899013">
    <property type="protein sequence ID" value="CAD7090020.1"/>
    <property type="molecule type" value="Genomic_DNA"/>
</dbReference>
<dbReference type="GO" id="GO:0005811">
    <property type="term" value="C:lipid droplet"/>
    <property type="evidence" value="ECO:0007669"/>
    <property type="project" value="TreeGrafter"/>
</dbReference>
<keyword evidence="7" id="KW-0443">Lipid metabolism</keyword>
<organism evidence="14 15">
    <name type="scientific">Hermetia illucens</name>
    <name type="common">Black soldier fly</name>
    <dbReference type="NCBI Taxonomy" id="343691"/>
    <lineage>
        <taxon>Eukaryota</taxon>
        <taxon>Metazoa</taxon>
        <taxon>Ecdysozoa</taxon>
        <taxon>Arthropoda</taxon>
        <taxon>Hexapoda</taxon>
        <taxon>Insecta</taxon>
        <taxon>Pterygota</taxon>
        <taxon>Neoptera</taxon>
        <taxon>Endopterygota</taxon>
        <taxon>Diptera</taxon>
        <taxon>Brachycera</taxon>
        <taxon>Stratiomyomorpha</taxon>
        <taxon>Stratiomyidae</taxon>
        <taxon>Hermetiinae</taxon>
        <taxon>Hermetia</taxon>
    </lineage>
</organism>
<feature type="transmembrane region" description="Helical" evidence="13">
    <location>
        <begin position="21"/>
        <end position="43"/>
    </location>
</feature>
<evidence type="ECO:0000256" key="13">
    <source>
        <dbReference type="SAM" id="Phobius"/>
    </source>
</evidence>
<dbReference type="InterPro" id="IPR020904">
    <property type="entry name" value="Sc_DH/Rdtase_CS"/>
</dbReference>
<evidence type="ECO:0000256" key="5">
    <source>
        <dbReference type="ARBA" id="ARBA00022989"/>
    </source>
</evidence>
<dbReference type="PANTHER" id="PTHR24322">
    <property type="entry name" value="PKSB"/>
    <property type="match status" value="1"/>
</dbReference>
<name>A0A7R8YZ17_HERIL</name>
<dbReference type="InterPro" id="IPR036291">
    <property type="entry name" value="NAD(P)-bd_dom_sf"/>
</dbReference>
<evidence type="ECO:0000313" key="14">
    <source>
        <dbReference type="EMBL" id="CAD7090020.1"/>
    </source>
</evidence>
<dbReference type="OrthoDB" id="5840532at2759"/>
<dbReference type="FunFam" id="3.40.50.720:FF:000131">
    <property type="entry name" value="Short-chain dehydrogenase/reductase 3"/>
    <property type="match status" value="1"/>
</dbReference>
<evidence type="ECO:0000256" key="7">
    <source>
        <dbReference type="ARBA" id="ARBA00023098"/>
    </source>
</evidence>
<accession>A0A7R8YZ17</accession>
<evidence type="ECO:0000256" key="9">
    <source>
        <dbReference type="ARBA" id="ARBA00059620"/>
    </source>
</evidence>
<comment type="subcellular location">
    <subcellularLocation>
        <location evidence="1">Membrane</location>
        <topology evidence="1">Multi-pass membrane protein</topology>
    </subcellularLocation>
</comment>
<protein>
    <recommendedName>
        <fullName evidence="10">Short-chain dehydrogenase/reductase 3</fullName>
    </recommendedName>
    <alternativeName>
        <fullName evidence="11">Retinal short-chain dehydrogenase/reductase 1</fullName>
    </alternativeName>
</protein>
<dbReference type="SUPFAM" id="SSF51735">
    <property type="entry name" value="NAD(P)-binding Rossmann-fold domains"/>
    <property type="match status" value="1"/>
</dbReference>
<evidence type="ECO:0000256" key="10">
    <source>
        <dbReference type="ARBA" id="ARBA00068717"/>
    </source>
</evidence>
<evidence type="ECO:0000256" key="6">
    <source>
        <dbReference type="ARBA" id="ARBA00023002"/>
    </source>
</evidence>
<dbReference type="PRINTS" id="PR00081">
    <property type="entry name" value="GDHRDH"/>
</dbReference>
<evidence type="ECO:0000256" key="12">
    <source>
        <dbReference type="RuleBase" id="RU000363"/>
    </source>
</evidence>
<proteinExistence type="inferred from homology"/>
<dbReference type="Gene3D" id="3.40.50.720">
    <property type="entry name" value="NAD(P)-binding Rossmann-like Domain"/>
    <property type="match status" value="1"/>
</dbReference>
<comment type="similarity">
    <text evidence="2 12">Belongs to the short-chain dehydrogenases/reductases (SDR) family.</text>
</comment>
<dbReference type="Proteomes" id="UP000594454">
    <property type="component" value="Chromosome 5"/>
</dbReference>
<keyword evidence="6" id="KW-0560">Oxidoreductase</keyword>
<dbReference type="GO" id="GO:0016020">
    <property type="term" value="C:membrane"/>
    <property type="evidence" value="ECO:0007669"/>
    <property type="project" value="UniProtKB-SubCell"/>
</dbReference>
<evidence type="ECO:0000256" key="2">
    <source>
        <dbReference type="ARBA" id="ARBA00006484"/>
    </source>
</evidence>
<dbReference type="OMA" id="KQMALQY"/>
<sequence>MENQVRRAQAGFENDVNSMGVRLYNLIILLVDIIVVNIKWILYTIESVYHIFSPPPEVDVRGEIVLITGAAHGIGKELALQYARRGAIVVCWDINEKGNIETCDEIKAQGGKAYHYVCDVTKRQEILDVAEKVKKEVGIVSILVNNAGIMPCHPLLQHTEKEITTMYQINVLAHFWMIQAFLPDMIEKNRGHIVALSSCAGLFGLKNLVPYCGTKFAVRGYMQALQEELRADSRNPNVKFTTIYPYMVDTGLCKRPHARFEHLLKLVKPEEAAASIIEAQRRGIEEASVPRRYYYLEKYGRLFPRKAMVLVTDLLDTGVHSDL</sequence>
<dbReference type="PROSITE" id="PS00061">
    <property type="entry name" value="ADH_SHORT"/>
    <property type="match status" value="1"/>
</dbReference>
<keyword evidence="3 13" id="KW-0812">Transmembrane</keyword>
<evidence type="ECO:0000256" key="3">
    <source>
        <dbReference type="ARBA" id="ARBA00022692"/>
    </source>
</evidence>
<gene>
    <name evidence="14" type="ORF">HERILL_LOCUS12533</name>
</gene>
<evidence type="ECO:0000256" key="8">
    <source>
        <dbReference type="ARBA" id="ARBA00023136"/>
    </source>
</evidence>
<evidence type="ECO:0000256" key="1">
    <source>
        <dbReference type="ARBA" id="ARBA00004141"/>
    </source>
</evidence>
<dbReference type="FunCoup" id="A0A7R8YZ17">
    <property type="interactions" value="1"/>
</dbReference>
<dbReference type="GO" id="GO:0052650">
    <property type="term" value="F:all-trans-retinol dehydrogenase (NADP+) activity"/>
    <property type="evidence" value="ECO:0007669"/>
    <property type="project" value="UniProtKB-ARBA"/>
</dbReference>
<dbReference type="CDD" id="cd05339">
    <property type="entry name" value="17beta-HSDXI-like_SDR_c"/>
    <property type="match status" value="1"/>
</dbReference>
<dbReference type="InterPro" id="IPR002347">
    <property type="entry name" value="SDR_fam"/>
</dbReference>
<evidence type="ECO:0000256" key="4">
    <source>
        <dbReference type="ARBA" id="ARBA00022857"/>
    </source>
</evidence>
<dbReference type="PANTHER" id="PTHR24322:SF736">
    <property type="entry name" value="RETINOL DEHYDROGENASE 10"/>
    <property type="match status" value="1"/>
</dbReference>
<dbReference type="PRINTS" id="PR00080">
    <property type="entry name" value="SDRFAMILY"/>
</dbReference>
<dbReference type="Pfam" id="PF00106">
    <property type="entry name" value="adh_short"/>
    <property type="match status" value="1"/>
</dbReference>
<keyword evidence="15" id="KW-1185">Reference proteome</keyword>
<evidence type="ECO:0000256" key="11">
    <source>
        <dbReference type="ARBA" id="ARBA00082544"/>
    </source>
</evidence>
<reference evidence="14 15" key="1">
    <citation type="submission" date="2020-11" db="EMBL/GenBank/DDBJ databases">
        <authorList>
            <person name="Wallbank WR R."/>
            <person name="Pardo Diaz C."/>
            <person name="Kozak K."/>
            <person name="Martin S."/>
            <person name="Jiggins C."/>
            <person name="Moest M."/>
            <person name="Warren A I."/>
            <person name="Generalovic N T."/>
            <person name="Byers J.R.P. K."/>
            <person name="Montejo-Kovacevich G."/>
            <person name="Yen C E."/>
        </authorList>
    </citation>
    <scope>NUCLEOTIDE SEQUENCE [LARGE SCALE GENOMIC DNA]</scope>
</reference>
<evidence type="ECO:0000313" key="15">
    <source>
        <dbReference type="Proteomes" id="UP000594454"/>
    </source>
</evidence>